<name>A0A183HXU7_9BILA</name>
<dbReference type="InterPro" id="IPR033121">
    <property type="entry name" value="PEPTIDASE_A1"/>
</dbReference>
<dbReference type="InterPro" id="IPR021109">
    <property type="entry name" value="Peptidase_aspartic_dom_sf"/>
</dbReference>
<dbReference type="EMBL" id="UZAJ01018950">
    <property type="protein sequence ID" value="VDO83735.1"/>
    <property type="molecule type" value="Genomic_DNA"/>
</dbReference>
<dbReference type="PROSITE" id="PS51767">
    <property type="entry name" value="PEPTIDASE_A1"/>
    <property type="match status" value="1"/>
</dbReference>
<dbReference type="AlphaFoldDB" id="A0A183HXU7"/>
<evidence type="ECO:0000313" key="4">
    <source>
        <dbReference type="WBParaSite" id="OFLC_0001231001-mRNA-1"/>
    </source>
</evidence>
<dbReference type="WBParaSite" id="OFLC_0001231001-mRNA-1">
    <property type="protein sequence ID" value="OFLC_0001231001-mRNA-1"/>
    <property type="gene ID" value="OFLC_0001231001"/>
</dbReference>
<sequence length="73" mass="8353">MGIDLPERLGELWILGDVFIGRYYTVFDVGNSQIGFAQARDSKGKPIGKRVYTFVSDEEERQKSHESLIFLND</sequence>
<accession>A0A183HXU7</accession>
<keyword evidence="3" id="KW-1185">Reference proteome</keyword>
<feature type="domain" description="Peptidase A1" evidence="1">
    <location>
        <begin position="1"/>
        <end position="37"/>
    </location>
</feature>
<organism evidence="4">
    <name type="scientific">Onchocerca flexuosa</name>
    <dbReference type="NCBI Taxonomy" id="387005"/>
    <lineage>
        <taxon>Eukaryota</taxon>
        <taxon>Metazoa</taxon>
        <taxon>Ecdysozoa</taxon>
        <taxon>Nematoda</taxon>
        <taxon>Chromadorea</taxon>
        <taxon>Rhabditida</taxon>
        <taxon>Spirurina</taxon>
        <taxon>Spiruromorpha</taxon>
        <taxon>Filarioidea</taxon>
        <taxon>Onchocercidae</taxon>
        <taxon>Onchocerca</taxon>
    </lineage>
</organism>
<dbReference type="Proteomes" id="UP000267606">
    <property type="component" value="Unassembled WGS sequence"/>
</dbReference>
<gene>
    <name evidence="2" type="ORF">OFLC_LOCUS12308</name>
</gene>
<dbReference type="Gene3D" id="2.40.70.10">
    <property type="entry name" value="Acid Proteases"/>
    <property type="match status" value="1"/>
</dbReference>
<protein>
    <submittedName>
        <fullName evidence="4">Peptidase A1 domain-containing protein</fullName>
    </submittedName>
</protein>
<dbReference type="SUPFAM" id="SSF50630">
    <property type="entry name" value="Acid proteases"/>
    <property type="match status" value="1"/>
</dbReference>
<evidence type="ECO:0000259" key="1">
    <source>
        <dbReference type="PROSITE" id="PS51767"/>
    </source>
</evidence>
<proteinExistence type="predicted"/>
<evidence type="ECO:0000313" key="2">
    <source>
        <dbReference type="EMBL" id="VDO83735.1"/>
    </source>
</evidence>
<evidence type="ECO:0000313" key="3">
    <source>
        <dbReference type="Proteomes" id="UP000267606"/>
    </source>
</evidence>
<dbReference type="STRING" id="387005.A0A183HXU7"/>
<dbReference type="Pfam" id="PF00026">
    <property type="entry name" value="Asp"/>
    <property type="match status" value="1"/>
</dbReference>
<reference evidence="4" key="1">
    <citation type="submission" date="2016-06" db="UniProtKB">
        <authorList>
            <consortium name="WormBaseParasite"/>
        </authorList>
    </citation>
    <scope>IDENTIFICATION</scope>
</reference>
<reference evidence="2 3" key="2">
    <citation type="submission" date="2018-11" db="EMBL/GenBank/DDBJ databases">
        <authorList>
            <consortium name="Pathogen Informatics"/>
        </authorList>
    </citation>
    <scope>NUCLEOTIDE SEQUENCE [LARGE SCALE GENOMIC DNA]</scope>
</reference>